<dbReference type="CDD" id="cd01949">
    <property type="entry name" value="GGDEF"/>
    <property type="match status" value="1"/>
</dbReference>
<gene>
    <name evidence="6" type="ORF">D0Y50_14055</name>
</gene>
<dbReference type="Gene3D" id="3.20.20.450">
    <property type="entry name" value="EAL domain"/>
    <property type="match status" value="1"/>
</dbReference>
<dbReference type="InterPro" id="IPR043128">
    <property type="entry name" value="Rev_trsase/Diguanyl_cyclase"/>
</dbReference>
<dbReference type="RefSeq" id="WP_117317487.1">
    <property type="nucleotide sequence ID" value="NZ_CP031769.1"/>
</dbReference>
<feature type="coiled-coil region" evidence="2">
    <location>
        <begin position="236"/>
        <end position="295"/>
    </location>
</feature>
<keyword evidence="7" id="KW-1185">Reference proteome</keyword>
<evidence type="ECO:0000256" key="1">
    <source>
        <dbReference type="ARBA" id="ARBA00001946"/>
    </source>
</evidence>
<dbReference type="InterPro" id="IPR029787">
    <property type="entry name" value="Nucleotide_cyclase"/>
</dbReference>
<feature type="domain" description="EAL" evidence="4">
    <location>
        <begin position="463"/>
        <end position="712"/>
    </location>
</feature>
<dbReference type="SMART" id="SM00052">
    <property type="entry name" value="EAL"/>
    <property type="match status" value="1"/>
</dbReference>
<dbReference type="SUPFAM" id="SSF55073">
    <property type="entry name" value="Nucleotide cyclase"/>
    <property type="match status" value="1"/>
</dbReference>
<feature type="transmembrane region" description="Helical" evidence="3">
    <location>
        <begin position="130"/>
        <end position="150"/>
    </location>
</feature>
<dbReference type="FunFam" id="3.30.70.270:FF:000001">
    <property type="entry name" value="Diguanylate cyclase domain protein"/>
    <property type="match status" value="1"/>
</dbReference>
<evidence type="ECO:0000256" key="2">
    <source>
        <dbReference type="SAM" id="Coils"/>
    </source>
</evidence>
<keyword evidence="3" id="KW-0472">Membrane</keyword>
<dbReference type="Proteomes" id="UP000262073">
    <property type="component" value="Chromosome"/>
</dbReference>
<dbReference type="OrthoDB" id="9814202at2"/>
<evidence type="ECO:0000259" key="4">
    <source>
        <dbReference type="PROSITE" id="PS50883"/>
    </source>
</evidence>
<dbReference type="SUPFAM" id="SSF141868">
    <property type="entry name" value="EAL domain-like"/>
    <property type="match status" value="1"/>
</dbReference>
<dbReference type="SMART" id="SM00267">
    <property type="entry name" value="GGDEF"/>
    <property type="match status" value="1"/>
</dbReference>
<dbReference type="PANTHER" id="PTHR33121:SF79">
    <property type="entry name" value="CYCLIC DI-GMP PHOSPHODIESTERASE PDED-RELATED"/>
    <property type="match status" value="1"/>
</dbReference>
<feature type="transmembrane region" description="Helical" evidence="3">
    <location>
        <begin position="157"/>
        <end position="179"/>
    </location>
</feature>
<feature type="domain" description="GGDEF" evidence="5">
    <location>
        <begin position="323"/>
        <end position="454"/>
    </location>
</feature>
<protein>
    <submittedName>
        <fullName evidence="6">EAL domain-containing protein</fullName>
    </submittedName>
</protein>
<dbReference type="InterPro" id="IPR035919">
    <property type="entry name" value="EAL_sf"/>
</dbReference>
<evidence type="ECO:0000313" key="7">
    <source>
        <dbReference type="Proteomes" id="UP000262073"/>
    </source>
</evidence>
<proteinExistence type="predicted"/>
<evidence type="ECO:0000256" key="3">
    <source>
        <dbReference type="SAM" id="Phobius"/>
    </source>
</evidence>
<feature type="transmembrane region" description="Helical" evidence="3">
    <location>
        <begin position="185"/>
        <end position="203"/>
    </location>
</feature>
<feature type="transmembrane region" description="Helical" evidence="3">
    <location>
        <begin position="27"/>
        <end position="48"/>
    </location>
</feature>
<dbReference type="PROSITE" id="PS50883">
    <property type="entry name" value="EAL"/>
    <property type="match status" value="1"/>
</dbReference>
<dbReference type="Pfam" id="PF00563">
    <property type="entry name" value="EAL"/>
    <property type="match status" value="1"/>
</dbReference>
<evidence type="ECO:0000259" key="5">
    <source>
        <dbReference type="PROSITE" id="PS50887"/>
    </source>
</evidence>
<dbReference type="CDD" id="cd01948">
    <property type="entry name" value="EAL"/>
    <property type="match status" value="1"/>
</dbReference>
<comment type="cofactor">
    <cofactor evidence="1">
        <name>Mg(2+)</name>
        <dbReference type="ChEBI" id="CHEBI:18420"/>
    </cofactor>
</comment>
<dbReference type="PROSITE" id="PS50887">
    <property type="entry name" value="GGDEF"/>
    <property type="match status" value="1"/>
</dbReference>
<keyword evidence="2" id="KW-0175">Coiled coil</keyword>
<keyword evidence="3" id="KW-1133">Transmembrane helix</keyword>
<organism evidence="6 7">
    <name type="scientific">Salinimonas sediminis</name>
    <dbReference type="NCBI Taxonomy" id="2303538"/>
    <lineage>
        <taxon>Bacteria</taxon>
        <taxon>Pseudomonadati</taxon>
        <taxon>Pseudomonadota</taxon>
        <taxon>Gammaproteobacteria</taxon>
        <taxon>Alteromonadales</taxon>
        <taxon>Alteromonadaceae</taxon>
        <taxon>Alteromonas/Salinimonas group</taxon>
        <taxon>Salinimonas</taxon>
    </lineage>
</organism>
<dbReference type="Gene3D" id="3.30.70.270">
    <property type="match status" value="1"/>
</dbReference>
<evidence type="ECO:0000313" key="6">
    <source>
        <dbReference type="EMBL" id="AXR07374.1"/>
    </source>
</evidence>
<dbReference type="GO" id="GO:0071111">
    <property type="term" value="F:cyclic-guanylate-specific phosphodiesterase activity"/>
    <property type="evidence" value="ECO:0007669"/>
    <property type="project" value="InterPro"/>
</dbReference>
<dbReference type="EMBL" id="CP031769">
    <property type="protein sequence ID" value="AXR07374.1"/>
    <property type="molecule type" value="Genomic_DNA"/>
</dbReference>
<dbReference type="Pfam" id="PF00990">
    <property type="entry name" value="GGDEF"/>
    <property type="match status" value="1"/>
</dbReference>
<reference evidence="6 7" key="1">
    <citation type="submission" date="2018-08" db="EMBL/GenBank/DDBJ databases">
        <title>Salinimonas sediminis sp. nov., a piezophilic bacterium isolated from a deep-sea sediment sample from the New Britain Trench.</title>
        <authorList>
            <person name="Cao J."/>
        </authorList>
    </citation>
    <scope>NUCLEOTIDE SEQUENCE [LARGE SCALE GENOMIC DNA]</scope>
    <source>
        <strain evidence="6 7">N102</strain>
    </source>
</reference>
<feature type="transmembrane region" description="Helical" evidence="3">
    <location>
        <begin position="55"/>
        <end position="75"/>
    </location>
</feature>
<feature type="transmembrane region" description="Helical" evidence="3">
    <location>
        <begin position="210"/>
        <end position="233"/>
    </location>
</feature>
<name>A0A346NPB7_9ALTE</name>
<dbReference type="KEGG" id="salm:D0Y50_14055"/>
<dbReference type="AlphaFoldDB" id="A0A346NPB7"/>
<sequence length="713" mass="79062">MLSKTHTPHQTFVSVKLDAVNMLYGNVYRGALMTMLAFSGLVFGFSSVDEVPGKLVLWTLMMVVSLARMADGWWWQYHADLMARKADPVPPAAEGDATRPTPSAGLLTAAVSGSRAGRAFVLPHTAYAGFIRFAIGNGLTSTLWCVYAVVFYHQMALLELASTMVILSAMAGGAATVLAPSRAISSFYTTLLLVPISIMALIDPGQEYRILGFLGVGFWLAMLSTSAQSNAFFMQVIDLKQRNSELLEDMQRERAEVVRVNQALVEANKQLDNNNANLEQQVTKRTEELFELSNRDALTGLLNRAGFKSQLNEKLAAARQHHTRLAILFIDLDGFKQVNDSLGHLIGDTVLETVARRLSAHCTADQLSRWGGDEFILTAANINESNAVTLAESLRIAVSQPIEAQRNQISLDATIGIAFFPEHGTQAHTLIQKADFTMYQQKRTQRGAVCLYNEDIYHHVRLEEARRAGLAEAIRNNELTVYYQPIVDASTYEVVCIETLLRWRFRGKAISPAVFIPLAEKSGLINKLGTWVLERACIETLELDITPLPAVSVNVSILQLLEDDFIAHIDRILTGTGFPATKLHLEITESAFAQNRVAIREKVEALKARHIQISIDDFGTGFSSLSQLQLLSFDRIKIDKSFVMDLSSGNEAIIRATLMIAREFGCQTVAEGVESVSQAQRLRNMGVTHLQGFYFARPMPAAEFTHWFHHKDN</sequence>
<dbReference type="InterPro" id="IPR001633">
    <property type="entry name" value="EAL_dom"/>
</dbReference>
<dbReference type="NCBIfam" id="TIGR00254">
    <property type="entry name" value="GGDEF"/>
    <property type="match status" value="1"/>
</dbReference>
<keyword evidence="3" id="KW-0812">Transmembrane</keyword>
<dbReference type="InterPro" id="IPR000160">
    <property type="entry name" value="GGDEF_dom"/>
</dbReference>
<dbReference type="PANTHER" id="PTHR33121">
    <property type="entry name" value="CYCLIC DI-GMP PHOSPHODIESTERASE PDEF"/>
    <property type="match status" value="1"/>
</dbReference>
<dbReference type="InterPro" id="IPR050706">
    <property type="entry name" value="Cyclic-di-GMP_PDE-like"/>
</dbReference>
<accession>A0A346NPB7</accession>